<dbReference type="OrthoDB" id="7597215at2"/>
<keyword evidence="1" id="KW-0472">Membrane</keyword>
<reference evidence="3" key="1">
    <citation type="submission" date="2016-10" db="EMBL/GenBank/DDBJ databases">
        <authorList>
            <person name="Varghese N."/>
            <person name="Submissions S."/>
        </authorList>
    </citation>
    <scope>NUCLEOTIDE SEQUENCE [LARGE SCALE GENOMIC DNA]</scope>
    <source>
        <strain evidence="3">S6-262</strain>
    </source>
</reference>
<dbReference type="STRING" id="1166340.SAMN05192583_1235"/>
<name>A0A1H8BA76_9SPHN</name>
<organism evidence="2 3">
    <name type="scientific">Sphingomonas gellani</name>
    <dbReference type="NCBI Taxonomy" id="1166340"/>
    <lineage>
        <taxon>Bacteria</taxon>
        <taxon>Pseudomonadati</taxon>
        <taxon>Pseudomonadota</taxon>
        <taxon>Alphaproteobacteria</taxon>
        <taxon>Sphingomonadales</taxon>
        <taxon>Sphingomonadaceae</taxon>
        <taxon>Sphingomonas</taxon>
    </lineage>
</organism>
<evidence type="ECO:0000313" key="3">
    <source>
        <dbReference type="Proteomes" id="UP000199206"/>
    </source>
</evidence>
<evidence type="ECO:0000256" key="1">
    <source>
        <dbReference type="SAM" id="Phobius"/>
    </source>
</evidence>
<evidence type="ECO:0000313" key="2">
    <source>
        <dbReference type="EMBL" id="SEM78767.1"/>
    </source>
</evidence>
<dbReference type="EMBL" id="FOCF01000002">
    <property type="protein sequence ID" value="SEM78767.1"/>
    <property type="molecule type" value="Genomic_DNA"/>
</dbReference>
<proteinExistence type="predicted"/>
<feature type="transmembrane region" description="Helical" evidence="1">
    <location>
        <begin position="26"/>
        <end position="45"/>
    </location>
</feature>
<dbReference type="Proteomes" id="UP000199206">
    <property type="component" value="Unassembled WGS sequence"/>
</dbReference>
<gene>
    <name evidence="2" type="ORF">SAMN05192583_1235</name>
</gene>
<dbReference type="RefSeq" id="WP_093664561.1">
    <property type="nucleotide sequence ID" value="NZ_FOCF01000002.1"/>
</dbReference>
<keyword evidence="1" id="KW-1133">Transmembrane helix</keyword>
<dbReference type="AlphaFoldDB" id="A0A1H8BA76"/>
<sequence>MRKQRKRIGGGDVAKRDLTMAERRQAGFGCGLLFGLMLLAVLGSIGDDMCRTATFGRSTAPGGWWRARVQMTDCGALNGFSRVVRVQPSWLPEDRWLSCRAAALDGAHAVSLIWTRNTLHVVTDAQQSDVIDVARTCQGWRVQLHLRSGGP</sequence>
<protein>
    <submittedName>
        <fullName evidence="2">Uncharacterized protein</fullName>
    </submittedName>
</protein>
<keyword evidence="1" id="KW-0812">Transmembrane</keyword>
<keyword evidence="3" id="KW-1185">Reference proteome</keyword>
<accession>A0A1H8BA76</accession>